<reference evidence="2" key="1">
    <citation type="submission" date="2021-01" db="EMBL/GenBank/DDBJ databases">
        <title>A chromosome-scale assembly of European eel, Anguilla anguilla.</title>
        <authorList>
            <person name="Henkel C."/>
            <person name="Jong-Raadsen S.A."/>
            <person name="Dufour S."/>
            <person name="Weltzien F.-A."/>
            <person name="Palstra A.P."/>
            <person name="Pelster B."/>
            <person name="Spaink H.P."/>
            <person name="Van Den Thillart G.E."/>
            <person name="Jansen H."/>
            <person name="Zahm M."/>
            <person name="Klopp C."/>
            <person name="Cedric C."/>
            <person name="Louis A."/>
            <person name="Berthelot C."/>
            <person name="Parey E."/>
            <person name="Roest Crollius H."/>
            <person name="Montfort J."/>
            <person name="Robinson-Rechavi M."/>
            <person name="Bucao C."/>
            <person name="Bouchez O."/>
            <person name="Gislard M."/>
            <person name="Lluch J."/>
            <person name="Milhes M."/>
            <person name="Lampietro C."/>
            <person name="Lopez Roques C."/>
            <person name="Donnadieu C."/>
            <person name="Braasch I."/>
            <person name="Desvignes T."/>
            <person name="Postlethwait J."/>
            <person name="Bobe J."/>
            <person name="Guiguen Y."/>
            <person name="Dirks R."/>
        </authorList>
    </citation>
    <scope>NUCLEOTIDE SEQUENCE</scope>
    <source>
        <strain evidence="2">Tag_6206</strain>
        <tissue evidence="2">Liver</tissue>
    </source>
</reference>
<dbReference type="Proteomes" id="UP001044222">
    <property type="component" value="Chromosome 17"/>
</dbReference>
<gene>
    <name evidence="2" type="ORF">ANANG_G00297310</name>
</gene>
<feature type="compositionally biased region" description="Basic residues" evidence="1">
    <location>
        <begin position="1"/>
        <end position="29"/>
    </location>
</feature>
<keyword evidence="3" id="KW-1185">Reference proteome</keyword>
<sequence length="318" mass="34401">MKRRRRRAQTRPPKIRWRARMPWRTRRRAPPPTPGCSLWAPLTRTWPGSATFRSRGQRRRLRRAPPPAPPQPRPSPRPAHAPGRVGAEGLELPVLRHVRALRHAGLLRPAALHHPAEREPRRRQGDGRLHAVGHGGGGDRGPPVRGLCDEPAGRAEDLRAAGVRVAAVRGAGALHRCAGLLGALRLLRALRLPARHRLLHPHPHAGRGRRGGHPQDVVGGGHLRLHPELRVPGGAPAGRYPGGRHTELRLSVLLLCGGDGHRGCVPGTGASGEAVAVLHQKGAPARGREAAEQAAALQTKQEMPVDFLEVDVAMEPSH</sequence>
<organism evidence="2 3">
    <name type="scientific">Anguilla anguilla</name>
    <name type="common">European freshwater eel</name>
    <name type="synonym">Muraena anguilla</name>
    <dbReference type="NCBI Taxonomy" id="7936"/>
    <lineage>
        <taxon>Eukaryota</taxon>
        <taxon>Metazoa</taxon>
        <taxon>Chordata</taxon>
        <taxon>Craniata</taxon>
        <taxon>Vertebrata</taxon>
        <taxon>Euteleostomi</taxon>
        <taxon>Actinopterygii</taxon>
        <taxon>Neopterygii</taxon>
        <taxon>Teleostei</taxon>
        <taxon>Anguilliformes</taxon>
        <taxon>Anguillidae</taxon>
        <taxon>Anguilla</taxon>
    </lineage>
</organism>
<feature type="region of interest" description="Disordered" evidence="1">
    <location>
        <begin position="111"/>
        <end position="144"/>
    </location>
</feature>
<name>A0A9D3RJQ6_ANGAN</name>
<evidence type="ECO:0000256" key="1">
    <source>
        <dbReference type="SAM" id="MobiDB-lite"/>
    </source>
</evidence>
<feature type="compositionally biased region" description="Basic and acidic residues" evidence="1">
    <location>
        <begin position="114"/>
        <end position="129"/>
    </location>
</feature>
<accession>A0A9D3RJQ6</accession>
<proteinExistence type="predicted"/>
<comment type="caution">
    <text evidence="2">The sequence shown here is derived from an EMBL/GenBank/DDBJ whole genome shotgun (WGS) entry which is preliminary data.</text>
</comment>
<evidence type="ECO:0000313" key="2">
    <source>
        <dbReference type="EMBL" id="KAG5833009.1"/>
    </source>
</evidence>
<feature type="region of interest" description="Disordered" evidence="1">
    <location>
        <begin position="1"/>
        <end position="85"/>
    </location>
</feature>
<dbReference type="EMBL" id="JAFIRN010000017">
    <property type="protein sequence ID" value="KAG5833009.1"/>
    <property type="molecule type" value="Genomic_DNA"/>
</dbReference>
<feature type="compositionally biased region" description="Pro residues" evidence="1">
    <location>
        <begin position="64"/>
        <end position="79"/>
    </location>
</feature>
<dbReference type="AlphaFoldDB" id="A0A9D3RJQ6"/>
<evidence type="ECO:0000313" key="3">
    <source>
        <dbReference type="Proteomes" id="UP001044222"/>
    </source>
</evidence>
<protein>
    <submittedName>
        <fullName evidence="2">Uncharacterized protein</fullName>
    </submittedName>
</protein>